<dbReference type="PIRSF" id="PIRSF031653">
    <property type="entry name" value="UCP031653"/>
    <property type="match status" value="1"/>
</dbReference>
<dbReference type="InterPro" id="IPR016979">
    <property type="entry name" value="DUF2129"/>
</dbReference>
<reference evidence="2 3" key="1">
    <citation type="submission" date="2024-06" db="EMBL/GenBank/DDBJ databases">
        <title>Genomic Encyclopedia of Type Strains, Phase IV (KMG-IV): sequencing the most valuable type-strain genomes for metagenomic binning, comparative biology and taxonomic classification.</title>
        <authorList>
            <person name="Goeker M."/>
        </authorList>
    </citation>
    <scope>NUCLEOTIDE SEQUENCE [LARGE SCALE GENOMIC DNA]</scope>
    <source>
        <strain evidence="2 3">DSM 28303</strain>
    </source>
</reference>
<dbReference type="EMBL" id="JBEPLO010000014">
    <property type="protein sequence ID" value="MET3558298.1"/>
    <property type="molecule type" value="Genomic_DNA"/>
</dbReference>
<comment type="caution">
    <text evidence="2">The sequence shown here is derived from an EMBL/GenBank/DDBJ whole genome shotgun (WGS) entry which is preliminary data.</text>
</comment>
<sequence length="95" mass="11146">MFEKKARQSIVIYLHYHRDIKKVVGFGDVVHTSRRGRYVVMYLDENQVQEVVAKLSKEKYVKKVVPSYIKDLDQKFVGNLWREASSQDPFVVKVG</sequence>
<dbReference type="RefSeq" id="WP_354365408.1">
    <property type="nucleotide sequence ID" value="NZ_JBEPLO010000014.1"/>
</dbReference>
<keyword evidence="3" id="KW-1185">Reference proteome</keyword>
<proteinExistence type="predicted"/>
<dbReference type="Pfam" id="PF09902">
    <property type="entry name" value="DUF2129"/>
    <property type="match status" value="1"/>
</dbReference>
<evidence type="ECO:0000313" key="2">
    <source>
        <dbReference type="EMBL" id="MET3558298.1"/>
    </source>
</evidence>
<keyword evidence="1" id="KW-0963">Cytoplasm</keyword>
<dbReference type="Proteomes" id="UP001549122">
    <property type="component" value="Unassembled WGS sequence"/>
</dbReference>
<evidence type="ECO:0000256" key="1">
    <source>
        <dbReference type="ARBA" id="ARBA00022490"/>
    </source>
</evidence>
<evidence type="ECO:0000313" key="3">
    <source>
        <dbReference type="Proteomes" id="UP001549122"/>
    </source>
</evidence>
<protein>
    <submittedName>
        <fullName evidence="2">Uncharacterized protein YlbG (UPF0298 family)</fullName>
    </submittedName>
</protein>
<gene>
    <name evidence="2" type="ORF">ABID29_001420</name>
</gene>
<dbReference type="NCBIfam" id="NF002631">
    <property type="entry name" value="PRK02302.1"/>
    <property type="match status" value="1"/>
</dbReference>
<name>A0ABV2FIG6_9STRE</name>
<organism evidence="2 3">
    <name type="scientific">Streptococcus rupicaprae</name>
    <dbReference type="NCBI Taxonomy" id="759619"/>
    <lineage>
        <taxon>Bacteria</taxon>
        <taxon>Bacillati</taxon>
        <taxon>Bacillota</taxon>
        <taxon>Bacilli</taxon>
        <taxon>Lactobacillales</taxon>
        <taxon>Streptococcaceae</taxon>
        <taxon>Streptococcus</taxon>
    </lineage>
</organism>
<accession>A0ABV2FIG6</accession>